<dbReference type="PANTHER" id="PTHR45647:SF65">
    <property type="entry name" value="U-BOX DOMAIN-CONTAINING PROTEIN KINASE FAMILY PROTEIN"/>
    <property type="match status" value="1"/>
</dbReference>
<evidence type="ECO:0000259" key="11">
    <source>
        <dbReference type="PROSITE" id="PS50011"/>
    </source>
</evidence>
<keyword evidence="10" id="KW-0175">Coiled coil</keyword>
<dbReference type="EMBL" id="CAMGYJ010000002">
    <property type="protein sequence ID" value="CAI0387374.1"/>
    <property type="molecule type" value="Genomic_DNA"/>
</dbReference>
<sequence length="348" mass="39636">MDEVDKAKELLANEVYERQVAELKANKESSGKQRIVDKMFASDARCKKYTKDEIEVATEFFAEDKVIGEGGYGKVYKFYEYLENGSLEDCLLNHSGKTLLPWFVRFKIVFEIACGLSFLHNSKPEPIVHRDLKPGNILLDRNYVSKIGDVGLAKLITEVVPDNVTEYRDSMLAGTLFYMDPEYQRTGTIRPKSDLYAFGIIVLQVLTGRRPNGLLVRVEEAVRSGTLANILDPSIADWPLDEAKELAQIALNCVKLRCRDRPDLDTEVLPVLRRLSEVADASMKTERGSIYAPSYYFCPILKVCKQSRHFLSLLFPEMKQTQPLNLTRVFILEKLICLVIVSSYQCRK</sequence>
<dbReference type="InterPro" id="IPR011009">
    <property type="entry name" value="Kinase-like_dom_sf"/>
</dbReference>
<feature type="domain" description="Protein kinase" evidence="11">
    <location>
        <begin position="1"/>
        <end position="272"/>
    </location>
</feature>
<evidence type="ECO:0000256" key="4">
    <source>
        <dbReference type="ARBA" id="ARBA00022741"/>
    </source>
</evidence>
<evidence type="ECO:0000256" key="1">
    <source>
        <dbReference type="ARBA" id="ARBA00000900"/>
    </source>
</evidence>
<organism evidence="12 13">
    <name type="scientific">Linum tenue</name>
    <dbReference type="NCBI Taxonomy" id="586396"/>
    <lineage>
        <taxon>Eukaryota</taxon>
        <taxon>Viridiplantae</taxon>
        <taxon>Streptophyta</taxon>
        <taxon>Embryophyta</taxon>
        <taxon>Tracheophyta</taxon>
        <taxon>Spermatophyta</taxon>
        <taxon>Magnoliopsida</taxon>
        <taxon>eudicotyledons</taxon>
        <taxon>Gunneridae</taxon>
        <taxon>Pentapetalae</taxon>
        <taxon>rosids</taxon>
        <taxon>fabids</taxon>
        <taxon>Malpighiales</taxon>
        <taxon>Linaceae</taxon>
        <taxon>Linum</taxon>
    </lineage>
</organism>
<comment type="caution">
    <text evidence="12">The sequence shown here is derived from an EMBL/GenBank/DDBJ whole genome shotgun (WGS) entry which is preliminary data.</text>
</comment>
<evidence type="ECO:0000256" key="3">
    <source>
        <dbReference type="ARBA" id="ARBA00022679"/>
    </source>
</evidence>
<evidence type="ECO:0000256" key="7">
    <source>
        <dbReference type="ARBA" id="ARBA00022840"/>
    </source>
</evidence>
<keyword evidence="5" id="KW-0418">Kinase</keyword>
<comment type="catalytic activity">
    <reaction evidence="9">
        <text>L-seryl-[protein] + ATP = O-phospho-L-seryl-[protein] + ADP + H(+)</text>
        <dbReference type="Rhea" id="RHEA:17989"/>
        <dbReference type="Rhea" id="RHEA-COMP:9863"/>
        <dbReference type="Rhea" id="RHEA-COMP:11604"/>
        <dbReference type="ChEBI" id="CHEBI:15378"/>
        <dbReference type="ChEBI" id="CHEBI:29999"/>
        <dbReference type="ChEBI" id="CHEBI:30616"/>
        <dbReference type="ChEBI" id="CHEBI:83421"/>
        <dbReference type="ChEBI" id="CHEBI:456216"/>
        <dbReference type="EC" id="2.7.11.1"/>
    </reaction>
</comment>
<comment type="catalytic activity">
    <reaction evidence="1">
        <text>S-ubiquitinyl-[E2 ubiquitin-conjugating enzyme]-L-cysteine + [acceptor protein]-L-lysine = [E2 ubiquitin-conjugating enzyme]-L-cysteine + N(6)-ubiquitinyl-[acceptor protein]-L-lysine.</text>
        <dbReference type="EC" id="2.3.2.27"/>
    </reaction>
</comment>
<evidence type="ECO:0000256" key="2">
    <source>
        <dbReference type="ARBA" id="ARBA00022527"/>
    </source>
</evidence>
<dbReference type="InterPro" id="IPR001245">
    <property type="entry name" value="Ser-Thr/Tyr_kinase_cat_dom"/>
</dbReference>
<dbReference type="SMART" id="SM00220">
    <property type="entry name" value="S_TKc"/>
    <property type="match status" value="1"/>
</dbReference>
<dbReference type="Gene3D" id="3.30.200.20">
    <property type="entry name" value="Phosphorylase Kinase, domain 1"/>
    <property type="match status" value="1"/>
</dbReference>
<dbReference type="GO" id="GO:0005524">
    <property type="term" value="F:ATP binding"/>
    <property type="evidence" value="ECO:0007669"/>
    <property type="project" value="UniProtKB-KW"/>
</dbReference>
<dbReference type="FunFam" id="1.10.510.10:FF:001023">
    <property type="entry name" value="Os07g0541700 protein"/>
    <property type="match status" value="1"/>
</dbReference>
<evidence type="ECO:0000256" key="8">
    <source>
        <dbReference type="ARBA" id="ARBA00047899"/>
    </source>
</evidence>
<dbReference type="InterPro" id="IPR008271">
    <property type="entry name" value="Ser/Thr_kinase_AS"/>
</dbReference>
<dbReference type="Proteomes" id="UP001154282">
    <property type="component" value="Unassembled WGS sequence"/>
</dbReference>
<name>A0AAV0HPZ5_9ROSI</name>
<dbReference type="Pfam" id="PF07714">
    <property type="entry name" value="PK_Tyr_Ser-Thr"/>
    <property type="match status" value="1"/>
</dbReference>
<keyword evidence="7" id="KW-0067">ATP-binding</keyword>
<dbReference type="PROSITE" id="PS50011">
    <property type="entry name" value="PROTEIN_KINASE_DOM"/>
    <property type="match status" value="1"/>
</dbReference>
<dbReference type="PROSITE" id="PS00108">
    <property type="entry name" value="PROTEIN_KINASE_ST"/>
    <property type="match status" value="1"/>
</dbReference>
<reference evidence="12" key="1">
    <citation type="submission" date="2022-08" db="EMBL/GenBank/DDBJ databases">
        <authorList>
            <person name="Gutierrez-Valencia J."/>
        </authorList>
    </citation>
    <scope>NUCLEOTIDE SEQUENCE</scope>
</reference>
<gene>
    <name evidence="12" type="ORF">LITE_LOCUS5430</name>
</gene>
<evidence type="ECO:0000313" key="13">
    <source>
        <dbReference type="Proteomes" id="UP001154282"/>
    </source>
</evidence>
<dbReference type="PANTHER" id="PTHR45647">
    <property type="entry name" value="OS02G0152300 PROTEIN"/>
    <property type="match status" value="1"/>
</dbReference>
<dbReference type="SUPFAM" id="SSF56112">
    <property type="entry name" value="Protein kinase-like (PK-like)"/>
    <property type="match status" value="1"/>
</dbReference>
<keyword evidence="4" id="KW-0547">Nucleotide-binding</keyword>
<dbReference type="InterPro" id="IPR051348">
    <property type="entry name" value="U-box_ubiquitin_ligases"/>
</dbReference>
<dbReference type="GO" id="GO:0061630">
    <property type="term" value="F:ubiquitin protein ligase activity"/>
    <property type="evidence" value="ECO:0007669"/>
    <property type="project" value="UniProtKB-EC"/>
</dbReference>
<accession>A0AAV0HPZ5</accession>
<dbReference type="AlphaFoldDB" id="A0AAV0HPZ5"/>
<proteinExistence type="predicted"/>
<evidence type="ECO:0000256" key="9">
    <source>
        <dbReference type="ARBA" id="ARBA00048679"/>
    </source>
</evidence>
<evidence type="ECO:0000256" key="5">
    <source>
        <dbReference type="ARBA" id="ARBA00022777"/>
    </source>
</evidence>
<protein>
    <recommendedName>
        <fullName evidence="11">Protein kinase domain-containing protein</fullName>
    </recommendedName>
</protein>
<keyword evidence="2" id="KW-0723">Serine/threonine-protein kinase</keyword>
<comment type="catalytic activity">
    <reaction evidence="8">
        <text>L-threonyl-[protein] + ATP = O-phospho-L-threonyl-[protein] + ADP + H(+)</text>
        <dbReference type="Rhea" id="RHEA:46608"/>
        <dbReference type="Rhea" id="RHEA-COMP:11060"/>
        <dbReference type="Rhea" id="RHEA-COMP:11605"/>
        <dbReference type="ChEBI" id="CHEBI:15378"/>
        <dbReference type="ChEBI" id="CHEBI:30013"/>
        <dbReference type="ChEBI" id="CHEBI:30616"/>
        <dbReference type="ChEBI" id="CHEBI:61977"/>
        <dbReference type="ChEBI" id="CHEBI:456216"/>
        <dbReference type="EC" id="2.7.11.1"/>
    </reaction>
</comment>
<dbReference type="InterPro" id="IPR000719">
    <property type="entry name" value="Prot_kinase_dom"/>
</dbReference>
<keyword evidence="6" id="KW-0833">Ubl conjugation pathway</keyword>
<feature type="coiled-coil region" evidence="10">
    <location>
        <begin position="6"/>
        <end position="33"/>
    </location>
</feature>
<keyword evidence="3" id="KW-0808">Transferase</keyword>
<dbReference type="GO" id="GO:0004674">
    <property type="term" value="F:protein serine/threonine kinase activity"/>
    <property type="evidence" value="ECO:0007669"/>
    <property type="project" value="UniProtKB-KW"/>
</dbReference>
<evidence type="ECO:0000313" key="12">
    <source>
        <dbReference type="EMBL" id="CAI0387374.1"/>
    </source>
</evidence>
<evidence type="ECO:0000256" key="10">
    <source>
        <dbReference type="SAM" id="Coils"/>
    </source>
</evidence>
<evidence type="ECO:0000256" key="6">
    <source>
        <dbReference type="ARBA" id="ARBA00022786"/>
    </source>
</evidence>
<dbReference type="Gene3D" id="1.10.510.10">
    <property type="entry name" value="Transferase(Phosphotransferase) domain 1"/>
    <property type="match status" value="1"/>
</dbReference>
<keyword evidence="13" id="KW-1185">Reference proteome</keyword>